<evidence type="ECO:0000313" key="18">
    <source>
        <dbReference type="EMBL" id="CAD7279697.1"/>
    </source>
</evidence>
<dbReference type="GO" id="GO:0005283">
    <property type="term" value="F:amino acid:sodium symporter activity"/>
    <property type="evidence" value="ECO:0007669"/>
    <property type="project" value="TreeGrafter"/>
</dbReference>
<feature type="non-terminal residue" evidence="18">
    <location>
        <position position="1"/>
    </location>
</feature>
<dbReference type="PANTHER" id="PTHR11616">
    <property type="entry name" value="SODIUM/CHLORIDE DEPENDENT TRANSPORTER"/>
    <property type="match status" value="1"/>
</dbReference>
<dbReference type="PANTHER" id="PTHR11616:SF321">
    <property type="entry name" value="SODIUM-DEPENDENT NUTRIENT AMINO ACID TRANSPORTER 1-RELATED"/>
    <property type="match status" value="1"/>
</dbReference>
<feature type="transmembrane region" description="Helical" evidence="17">
    <location>
        <begin position="543"/>
        <end position="562"/>
    </location>
</feature>
<feature type="binding site" evidence="15">
    <location>
        <position position="387"/>
    </location>
    <ligand>
        <name>Na(+)</name>
        <dbReference type="ChEBI" id="CHEBI:29101"/>
        <label>1</label>
    </ligand>
</feature>
<evidence type="ECO:0000256" key="5">
    <source>
        <dbReference type="ARBA" id="ARBA00022847"/>
    </source>
</evidence>
<evidence type="ECO:0000256" key="1">
    <source>
        <dbReference type="ARBA" id="ARBA00004141"/>
    </source>
</evidence>
<keyword evidence="11" id="KW-0325">Glycoprotein</keyword>
<feature type="transmembrane region" description="Helical" evidence="17">
    <location>
        <begin position="231"/>
        <end position="254"/>
    </location>
</feature>
<keyword evidence="12" id="KW-0739">Sodium transport</keyword>
<keyword evidence="4 17" id="KW-0812">Transmembrane</keyword>
<evidence type="ECO:0000256" key="15">
    <source>
        <dbReference type="PIRSR" id="PIRSR600175-1"/>
    </source>
</evidence>
<evidence type="ECO:0000256" key="16">
    <source>
        <dbReference type="PIRSR" id="PIRSR600175-2"/>
    </source>
</evidence>
<organism evidence="18">
    <name type="scientific">Notodromas monacha</name>
    <dbReference type="NCBI Taxonomy" id="399045"/>
    <lineage>
        <taxon>Eukaryota</taxon>
        <taxon>Metazoa</taxon>
        <taxon>Ecdysozoa</taxon>
        <taxon>Arthropoda</taxon>
        <taxon>Crustacea</taxon>
        <taxon>Oligostraca</taxon>
        <taxon>Ostracoda</taxon>
        <taxon>Podocopa</taxon>
        <taxon>Podocopida</taxon>
        <taxon>Cypridocopina</taxon>
        <taxon>Cypridoidea</taxon>
        <taxon>Cyprididae</taxon>
        <taxon>Notodromas</taxon>
    </lineage>
</organism>
<gene>
    <name evidence="18" type="ORF">NMOB1V02_LOCUS7365</name>
</gene>
<keyword evidence="6" id="KW-0029">Amino-acid transport</keyword>
<keyword evidence="19" id="KW-1185">Reference proteome</keyword>
<name>A0A7R9BR61_9CRUS</name>
<comment type="function">
    <text evidence="13">Unusual broad substrate spectrum amino acid:sodium cotransporter that promotes absorption of the D isomers of essential amino acids. Neutral amino acids are the preferred substrates, especially methionine and phenylalanine.</text>
</comment>
<evidence type="ECO:0000256" key="9">
    <source>
        <dbReference type="ARBA" id="ARBA00023065"/>
    </source>
</evidence>
<feature type="binding site" evidence="15">
    <location>
        <position position="310"/>
    </location>
    <ligand>
        <name>Na(+)</name>
        <dbReference type="ChEBI" id="CHEBI:29101"/>
        <label>1</label>
    </ligand>
</feature>
<dbReference type="Pfam" id="PF00209">
    <property type="entry name" value="SNF"/>
    <property type="match status" value="2"/>
</dbReference>
<feature type="transmembrane region" description="Helical" evidence="17">
    <location>
        <begin position="6"/>
        <end position="27"/>
    </location>
</feature>
<keyword evidence="10 17" id="KW-0472">Membrane</keyword>
<feature type="binding site" evidence="15">
    <location>
        <position position="388"/>
    </location>
    <ligand>
        <name>Na(+)</name>
        <dbReference type="ChEBI" id="CHEBI:29101"/>
        <label>1</label>
    </ligand>
</feature>
<keyword evidence="15" id="KW-0479">Metal-binding</keyword>
<dbReference type="EMBL" id="CAJPEX010001752">
    <property type="protein sequence ID" value="CAG0919849.1"/>
    <property type="molecule type" value="Genomic_DNA"/>
</dbReference>
<evidence type="ECO:0000256" key="13">
    <source>
        <dbReference type="ARBA" id="ARBA00037785"/>
    </source>
</evidence>
<protein>
    <recommendedName>
        <fullName evidence="14">Sodium-dependent nutrient amino acid transporter 1</fullName>
    </recommendedName>
</protein>
<dbReference type="InterPro" id="IPR037272">
    <property type="entry name" value="SNS_sf"/>
</dbReference>
<feature type="transmembrane region" description="Helical" evidence="17">
    <location>
        <begin position="486"/>
        <end position="507"/>
    </location>
</feature>
<dbReference type="InterPro" id="IPR000175">
    <property type="entry name" value="Na/ntran_symport"/>
</dbReference>
<dbReference type="GO" id="GO:0089718">
    <property type="term" value="P:amino acid import across plasma membrane"/>
    <property type="evidence" value="ECO:0007669"/>
    <property type="project" value="TreeGrafter"/>
</dbReference>
<evidence type="ECO:0000256" key="10">
    <source>
        <dbReference type="ARBA" id="ARBA00023136"/>
    </source>
</evidence>
<dbReference type="AlphaFoldDB" id="A0A7R9BR61"/>
<dbReference type="Proteomes" id="UP000678499">
    <property type="component" value="Unassembled WGS sequence"/>
</dbReference>
<evidence type="ECO:0000256" key="3">
    <source>
        <dbReference type="ARBA" id="ARBA00022448"/>
    </source>
</evidence>
<feature type="transmembrane region" description="Helical" evidence="17">
    <location>
        <begin position="446"/>
        <end position="466"/>
    </location>
</feature>
<reference evidence="18" key="1">
    <citation type="submission" date="2020-11" db="EMBL/GenBank/DDBJ databases">
        <authorList>
            <person name="Tran Van P."/>
        </authorList>
    </citation>
    <scope>NUCLEOTIDE SEQUENCE</scope>
</reference>
<keyword evidence="9" id="KW-0406">Ion transport</keyword>
<evidence type="ECO:0000256" key="8">
    <source>
        <dbReference type="ARBA" id="ARBA00023053"/>
    </source>
</evidence>
<feature type="transmembrane region" description="Helical" evidence="17">
    <location>
        <begin position="303"/>
        <end position="325"/>
    </location>
</feature>
<feature type="transmembrane region" description="Helical" evidence="17">
    <location>
        <begin position="188"/>
        <end position="210"/>
    </location>
</feature>
<keyword evidence="8 15" id="KW-0915">Sodium</keyword>
<dbReference type="GO" id="GO:0005886">
    <property type="term" value="C:plasma membrane"/>
    <property type="evidence" value="ECO:0007669"/>
    <property type="project" value="TreeGrafter"/>
</dbReference>
<keyword evidence="7 17" id="KW-1133">Transmembrane helix</keyword>
<evidence type="ECO:0000256" key="12">
    <source>
        <dbReference type="ARBA" id="ARBA00023201"/>
    </source>
</evidence>
<feature type="transmembrane region" description="Helical" evidence="17">
    <location>
        <begin position="412"/>
        <end position="439"/>
    </location>
</feature>
<dbReference type="SUPFAM" id="SSF161070">
    <property type="entry name" value="SNF-like"/>
    <property type="match status" value="1"/>
</dbReference>
<feature type="transmembrane region" description="Helical" evidence="17">
    <location>
        <begin position="39"/>
        <end position="61"/>
    </location>
</feature>
<sequence length="570" mass="63322">SFYVSYIISVLVCALPCTLLELTVGQYTGLGPIRSCRSVAPVFTGLGIANVMTSAFCSVYWNMTHAWLIYYLYNSFFTPLPWLTCTNAWNTHDCFSIKNDEECRAINQTFFYGGCQTMETFCASRLVNGHRFAAVPGETRSCQNLTSSSLVSLSVLRGNTTHPPAERSLLQDAFVDGTDASLTRLGDLSFPVLICNSVAWAMTFFYIVLVKNASNKAYVATWLTATTMFKALLMSVLVLRAVTLPNAGAGLAVFGTDWVRHLMDPNLWFDSMTHTIYCSGVGFGGLFSLATRNDFHHAFVWDSIGLCFMNAVVSTLMSLAFYAYVGEMWKNADGADGNTITSVTVNKVIKYGFGLIFSTYPEAMAVTPVPNLWSILLFSMLTFNTLDSESGMVKVVVLAVEEAWPVCVGRRFWVTLCICVSGFLLSLPLCFQGGIYLIILMIDFSAVSPLLLVCLLNVLGFIFVYGREKLLGHFEEMVKPGVWVKRYLKITWLYSVPVILSVSHPLIFERLAQICTFVSFVFLAQPAAVILMDSPLTTNVLGWSYVLVHILPIPFAALVEIWRSFRKNEV</sequence>
<dbReference type="OrthoDB" id="6581954at2759"/>
<evidence type="ECO:0000256" key="6">
    <source>
        <dbReference type="ARBA" id="ARBA00022970"/>
    </source>
</evidence>
<evidence type="ECO:0000256" key="17">
    <source>
        <dbReference type="SAM" id="Phobius"/>
    </source>
</evidence>
<dbReference type="PROSITE" id="PS50267">
    <property type="entry name" value="NA_NEUROTRAN_SYMP_3"/>
    <property type="match status" value="1"/>
</dbReference>
<evidence type="ECO:0000256" key="4">
    <source>
        <dbReference type="ARBA" id="ARBA00022692"/>
    </source>
</evidence>
<comment type="subcellular location">
    <subcellularLocation>
        <location evidence="1">Membrane</location>
        <topology evidence="1">Multi-pass membrane protein</topology>
    </subcellularLocation>
</comment>
<feature type="disulfide bond" evidence="16">
    <location>
        <begin position="85"/>
        <end position="94"/>
    </location>
</feature>
<dbReference type="GO" id="GO:0015179">
    <property type="term" value="F:L-amino acid transmembrane transporter activity"/>
    <property type="evidence" value="ECO:0007669"/>
    <property type="project" value="TreeGrafter"/>
</dbReference>
<dbReference type="GO" id="GO:0046872">
    <property type="term" value="F:metal ion binding"/>
    <property type="evidence" value="ECO:0007669"/>
    <property type="project" value="UniProtKB-KW"/>
</dbReference>
<evidence type="ECO:0000256" key="2">
    <source>
        <dbReference type="ARBA" id="ARBA00006459"/>
    </source>
</evidence>
<keyword evidence="3" id="KW-0813">Transport</keyword>
<dbReference type="EMBL" id="OA883789">
    <property type="protein sequence ID" value="CAD7279697.1"/>
    <property type="molecule type" value="Genomic_DNA"/>
</dbReference>
<evidence type="ECO:0000256" key="14">
    <source>
        <dbReference type="ARBA" id="ARBA00040215"/>
    </source>
</evidence>
<proteinExistence type="inferred from homology"/>
<keyword evidence="5" id="KW-0769">Symport</keyword>
<comment type="similarity">
    <text evidence="2">Belongs to the sodium:neurotransmitter symporter (SNF) (TC 2.A.22) family.</text>
</comment>
<accession>A0A7R9BR61</accession>
<evidence type="ECO:0000256" key="7">
    <source>
        <dbReference type="ARBA" id="ARBA00022989"/>
    </source>
</evidence>
<feature type="transmembrane region" description="Helical" evidence="17">
    <location>
        <begin position="274"/>
        <end position="291"/>
    </location>
</feature>
<keyword evidence="16" id="KW-1015">Disulfide bond</keyword>
<dbReference type="PRINTS" id="PR00176">
    <property type="entry name" value="NANEUSMPORT"/>
</dbReference>
<evidence type="ECO:0000313" key="19">
    <source>
        <dbReference type="Proteomes" id="UP000678499"/>
    </source>
</evidence>
<evidence type="ECO:0000256" key="11">
    <source>
        <dbReference type="ARBA" id="ARBA00023180"/>
    </source>
</evidence>